<reference evidence="1" key="1">
    <citation type="submission" date="2014-11" db="EMBL/GenBank/DDBJ databases">
        <authorList>
            <person name="Amaro Gonzalez C."/>
        </authorList>
    </citation>
    <scope>NUCLEOTIDE SEQUENCE</scope>
</reference>
<name>A0A0E9T2E4_ANGAN</name>
<reference evidence="1" key="2">
    <citation type="journal article" date="2015" name="Fish Shellfish Immunol.">
        <title>Early steps in the European eel (Anguilla anguilla)-Vibrio vulnificus interaction in the gills: Role of the RtxA13 toxin.</title>
        <authorList>
            <person name="Callol A."/>
            <person name="Pajuelo D."/>
            <person name="Ebbesson L."/>
            <person name="Teles M."/>
            <person name="MacKenzie S."/>
            <person name="Amaro C."/>
        </authorList>
    </citation>
    <scope>NUCLEOTIDE SEQUENCE</scope>
</reference>
<accession>A0A0E9T2E4</accession>
<sequence length="47" mass="5414">MMCRRHDWMRFKMTVSTVSAFPTEQRGNGLLHSAGLILDRQLGKTVH</sequence>
<dbReference type="AlphaFoldDB" id="A0A0E9T2E4"/>
<evidence type="ECO:0000313" key="1">
    <source>
        <dbReference type="EMBL" id="JAH47717.1"/>
    </source>
</evidence>
<organism evidence="1">
    <name type="scientific">Anguilla anguilla</name>
    <name type="common">European freshwater eel</name>
    <name type="synonym">Muraena anguilla</name>
    <dbReference type="NCBI Taxonomy" id="7936"/>
    <lineage>
        <taxon>Eukaryota</taxon>
        <taxon>Metazoa</taxon>
        <taxon>Chordata</taxon>
        <taxon>Craniata</taxon>
        <taxon>Vertebrata</taxon>
        <taxon>Euteleostomi</taxon>
        <taxon>Actinopterygii</taxon>
        <taxon>Neopterygii</taxon>
        <taxon>Teleostei</taxon>
        <taxon>Anguilliformes</taxon>
        <taxon>Anguillidae</taxon>
        <taxon>Anguilla</taxon>
    </lineage>
</organism>
<protein>
    <submittedName>
        <fullName evidence="1">Uncharacterized protein</fullName>
    </submittedName>
</protein>
<proteinExistence type="predicted"/>
<dbReference type="EMBL" id="GBXM01060860">
    <property type="protein sequence ID" value="JAH47717.1"/>
    <property type="molecule type" value="Transcribed_RNA"/>
</dbReference>